<sequence>MRHPYEAKTPGEEEIALKKLEKTTSLIIHKQLAEAGVHVLMAVRNTKAAQELIQQWRNEWSGKGLPLNVEKLVMCRYKVLELVMKKLLNQTDTAEFVAAFAGI</sequence>
<dbReference type="EnsemblPlants" id="Bra024654.1">
    <property type="protein sequence ID" value="Bra024654.1-P"/>
    <property type="gene ID" value="Bra024654"/>
</dbReference>
<keyword evidence="3" id="KW-1185">Reference proteome</keyword>
<evidence type="ECO:0000313" key="3">
    <source>
        <dbReference type="Proteomes" id="UP000011750"/>
    </source>
</evidence>
<dbReference type="EMBL" id="LR031568">
    <property type="protein sequence ID" value="VDC61942.1"/>
    <property type="molecule type" value="Genomic_DNA"/>
</dbReference>
<dbReference type="InParanoid" id="M4E799"/>
<protein>
    <submittedName>
        <fullName evidence="1 2">Uncharacterized protein</fullName>
    </submittedName>
</protein>
<accession>M4E799</accession>
<proteinExistence type="predicted"/>
<dbReference type="AlphaFoldDB" id="M4E799"/>
<dbReference type="eggNOG" id="KOG1208">
    <property type="taxonomic scope" value="Eukaryota"/>
</dbReference>
<evidence type="ECO:0000313" key="1">
    <source>
        <dbReference type="EMBL" id="VDC61942.1"/>
    </source>
</evidence>
<reference evidence="2" key="4">
    <citation type="submission" date="2023-03" db="UniProtKB">
        <authorList>
            <consortium name="EnsemblPlants"/>
        </authorList>
    </citation>
    <scope>IDENTIFICATION</scope>
    <source>
        <strain evidence="2">cv. Chiifu-401-42</strain>
    </source>
</reference>
<reference evidence="3" key="1">
    <citation type="journal article" date="2011" name="Nat. Genet.">
        <title>The genome of the mesopolyploid crop species Brassica rapa.</title>
        <authorList>
            <consortium name="Brassica rapa Genome Sequencing Project Consortium"/>
            <person name="Wang X."/>
            <person name="Wang H."/>
            <person name="Wang J."/>
            <person name="Sun R."/>
            <person name="Wu J."/>
            <person name="Liu S."/>
            <person name="Bai Y."/>
            <person name="Mun J.H."/>
            <person name="Bancroft I."/>
            <person name="Cheng F."/>
            <person name="Huang S."/>
            <person name="Li X."/>
            <person name="Hua W."/>
            <person name="Wang J."/>
            <person name="Wang X."/>
            <person name="Freeling M."/>
            <person name="Pires J.C."/>
            <person name="Paterson A.H."/>
            <person name="Chalhoub B."/>
            <person name="Wang B."/>
            <person name="Hayward A."/>
            <person name="Sharpe A.G."/>
            <person name="Park B.S."/>
            <person name="Weisshaar B."/>
            <person name="Liu B."/>
            <person name="Li B."/>
            <person name="Liu B."/>
            <person name="Tong C."/>
            <person name="Song C."/>
            <person name="Duran C."/>
            <person name="Peng C."/>
            <person name="Geng C."/>
            <person name="Koh C."/>
            <person name="Lin C."/>
            <person name="Edwards D."/>
            <person name="Mu D."/>
            <person name="Shen D."/>
            <person name="Soumpourou E."/>
            <person name="Li F."/>
            <person name="Fraser F."/>
            <person name="Conant G."/>
            <person name="Lassalle G."/>
            <person name="King G.J."/>
            <person name="Bonnema G."/>
            <person name="Tang H."/>
            <person name="Wang H."/>
            <person name="Belcram H."/>
            <person name="Zhou H."/>
            <person name="Hirakawa H."/>
            <person name="Abe H."/>
            <person name="Guo H."/>
            <person name="Wang H."/>
            <person name="Jin H."/>
            <person name="Parkin I.A."/>
            <person name="Batley J."/>
            <person name="Kim J.S."/>
            <person name="Just J."/>
            <person name="Li J."/>
            <person name="Xu J."/>
            <person name="Deng J."/>
            <person name="Kim J.A."/>
            <person name="Li J."/>
            <person name="Yu J."/>
            <person name="Meng J."/>
            <person name="Wang J."/>
            <person name="Min J."/>
            <person name="Poulain J."/>
            <person name="Wang J."/>
            <person name="Hatakeyama K."/>
            <person name="Wu K."/>
            <person name="Wang L."/>
            <person name="Fang L."/>
            <person name="Trick M."/>
            <person name="Links M.G."/>
            <person name="Zhao M."/>
            <person name="Jin M."/>
            <person name="Ramchiary N."/>
            <person name="Drou N."/>
            <person name="Berkman P.J."/>
            <person name="Cai Q."/>
            <person name="Huang Q."/>
            <person name="Li R."/>
            <person name="Tabata S."/>
            <person name="Cheng S."/>
            <person name="Zhang S."/>
            <person name="Zhang S."/>
            <person name="Huang S."/>
            <person name="Sato S."/>
            <person name="Sun S."/>
            <person name="Kwon S.J."/>
            <person name="Choi S.R."/>
            <person name="Lee T.H."/>
            <person name="Fan W."/>
            <person name="Zhao X."/>
            <person name="Tan X."/>
            <person name="Xu X."/>
            <person name="Wang Y."/>
            <person name="Qiu Y."/>
            <person name="Yin Y."/>
            <person name="Li Y."/>
            <person name="Du Y."/>
            <person name="Liao Y."/>
            <person name="Lim Y."/>
            <person name="Narusaka Y."/>
            <person name="Wang Y."/>
            <person name="Wang Z."/>
            <person name="Li Z."/>
            <person name="Wang Z."/>
            <person name="Xiong Z."/>
            <person name="Zhang Z."/>
        </authorList>
    </citation>
    <scope>NUCLEOTIDE SEQUENCE [LARGE SCALE GENOMIC DNA]</scope>
    <source>
        <strain evidence="3">cv. Chiifu-401-42</strain>
    </source>
</reference>
<dbReference type="Proteomes" id="UP000011750">
    <property type="component" value="Chromosome A09"/>
</dbReference>
<dbReference type="OMA" id="WRNEWSG"/>
<accession>A0A3P5Y391</accession>
<gene>
    <name evidence="1" type="ORF">BRAA09T39553Z</name>
</gene>
<dbReference type="HOGENOM" id="CLU_2267572_0_0_1"/>
<evidence type="ECO:0000313" key="2">
    <source>
        <dbReference type="EnsemblPlants" id="Bra024654.1-P"/>
    </source>
</evidence>
<dbReference type="STRING" id="51351.M4E799"/>
<dbReference type="Gramene" id="Bra024654.1">
    <property type="protein sequence ID" value="Bra024654.1-P"/>
    <property type="gene ID" value="Bra024654"/>
</dbReference>
<organism evidence="2 3">
    <name type="scientific">Brassica campestris</name>
    <name type="common">Field mustard</name>
    <dbReference type="NCBI Taxonomy" id="3711"/>
    <lineage>
        <taxon>Eukaryota</taxon>
        <taxon>Viridiplantae</taxon>
        <taxon>Streptophyta</taxon>
        <taxon>Embryophyta</taxon>
        <taxon>Tracheophyta</taxon>
        <taxon>Spermatophyta</taxon>
        <taxon>Magnoliopsida</taxon>
        <taxon>eudicotyledons</taxon>
        <taxon>Gunneridae</taxon>
        <taxon>Pentapetalae</taxon>
        <taxon>rosids</taxon>
        <taxon>malvids</taxon>
        <taxon>Brassicales</taxon>
        <taxon>Brassicaceae</taxon>
        <taxon>Brassiceae</taxon>
        <taxon>Brassica</taxon>
    </lineage>
</organism>
<name>M4E799_BRACM</name>
<reference evidence="3" key="2">
    <citation type="journal article" date="2018" name="Hortic Res">
        <title>Improved Brassica rapa reference genome by single-molecule sequencing and chromosome conformation capture technologies.</title>
        <authorList>
            <person name="Zhang L."/>
            <person name="Cai X."/>
            <person name="Wu J."/>
            <person name="Liu M."/>
            <person name="Grob S."/>
            <person name="Cheng F."/>
            <person name="Liang J."/>
            <person name="Cai C."/>
            <person name="Liu Z."/>
            <person name="Liu B."/>
            <person name="Wang F."/>
            <person name="Li S."/>
            <person name="Liu F."/>
            <person name="Li X."/>
            <person name="Cheng L."/>
            <person name="Yang W."/>
            <person name="Li M.H."/>
            <person name="Grossniklaus U."/>
            <person name="Zheng H."/>
            <person name="Wang X."/>
        </authorList>
    </citation>
    <scope>NUCLEOTIDE SEQUENCE [LARGE SCALE GENOMIC DNA]</scope>
    <source>
        <strain evidence="3">cv. Chiifu-401-42</strain>
    </source>
</reference>
<reference evidence="1" key="3">
    <citation type="submission" date="2018-11" db="EMBL/GenBank/DDBJ databases">
        <authorList>
            <consortium name="Genoscope - CEA"/>
            <person name="William W."/>
        </authorList>
    </citation>
    <scope>NUCLEOTIDE SEQUENCE</scope>
</reference>